<accession>A0A151IKD1</accession>
<sequence length="423" mass="47085">MFGFQVSANRMLSNQIEIESIEIGFPLIIGRSMVTSFPPNREHARLSSSRLYSDPRFTDTANRIGAKYDRIIELSSLRYLTPFGIFHGLSRWKFFRQESDSFPQLSVIPPGRQTPASSLHENVFVDFYRGLGDGGIEFAVEQDGSSGPERDTASLCQYQSSRSIVLVAQSCIDIAASTRPVNQFAAAMNQKQARLVRAHCRHLSFVIYVYDDNESNQGRAKDSDLLGPQGAPLRLHGLISELCTPGPRQTVRERPSPSNGEPRSNYVGETRAPLFYVSSVARNGILWINHPQRSLPSQDFLDNPNAGGSRLHPRQLLQSDSGSLLKLHSESSSKRSESSKEKRSFSSHSIRCPPAVLPPARPPPPPPPPPLPEDRARLPASFNYRANQHTRKYERVLDGYLSPCPPRRISSARSCNDVDFTGS</sequence>
<dbReference type="EMBL" id="KQ977224">
    <property type="protein sequence ID" value="KYN04786.1"/>
    <property type="molecule type" value="Genomic_DNA"/>
</dbReference>
<evidence type="ECO:0000256" key="1">
    <source>
        <dbReference type="SAM" id="MobiDB-lite"/>
    </source>
</evidence>
<dbReference type="Proteomes" id="UP000078542">
    <property type="component" value="Unassembled WGS sequence"/>
</dbReference>
<organism evidence="2 3">
    <name type="scientific">Cyphomyrmex costatus</name>
    <dbReference type="NCBI Taxonomy" id="456900"/>
    <lineage>
        <taxon>Eukaryota</taxon>
        <taxon>Metazoa</taxon>
        <taxon>Ecdysozoa</taxon>
        <taxon>Arthropoda</taxon>
        <taxon>Hexapoda</taxon>
        <taxon>Insecta</taxon>
        <taxon>Pterygota</taxon>
        <taxon>Neoptera</taxon>
        <taxon>Endopterygota</taxon>
        <taxon>Hymenoptera</taxon>
        <taxon>Apocrita</taxon>
        <taxon>Aculeata</taxon>
        <taxon>Formicoidea</taxon>
        <taxon>Formicidae</taxon>
        <taxon>Myrmicinae</taxon>
        <taxon>Cyphomyrmex</taxon>
    </lineage>
</organism>
<keyword evidence="3" id="KW-1185">Reference proteome</keyword>
<protein>
    <submittedName>
        <fullName evidence="2">Uncharacterized protein</fullName>
    </submittedName>
</protein>
<dbReference type="AlphaFoldDB" id="A0A151IKD1"/>
<evidence type="ECO:0000313" key="3">
    <source>
        <dbReference type="Proteomes" id="UP000078542"/>
    </source>
</evidence>
<feature type="compositionally biased region" description="Basic and acidic residues" evidence="1">
    <location>
        <begin position="327"/>
        <end position="344"/>
    </location>
</feature>
<proteinExistence type="predicted"/>
<name>A0A151IKD1_9HYME</name>
<feature type="compositionally biased region" description="Pro residues" evidence="1">
    <location>
        <begin position="355"/>
        <end position="371"/>
    </location>
</feature>
<evidence type="ECO:0000313" key="2">
    <source>
        <dbReference type="EMBL" id="KYN04786.1"/>
    </source>
</evidence>
<gene>
    <name evidence="2" type="ORF">ALC62_04345</name>
</gene>
<reference evidence="2 3" key="1">
    <citation type="submission" date="2016-03" db="EMBL/GenBank/DDBJ databases">
        <title>Cyphomyrmex costatus WGS genome.</title>
        <authorList>
            <person name="Nygaard S."/>
            <person name="Hu H."/>
            <person name="Boomsma J."/>
            <person name="Zhang G."/>
        </authorList>
    </citation>
    <scope>NUCLEOTIDE SEQUENCE [LARGE SCALE GENOMIC DNA]</scope>
    <source>
        <strain evidence="2">MS0001</strain>
        <tissue evidence="2">Whole body</tissue>
    </source>
</reference>
<feature type="region of interest" description="Disordered" evidence="1">
    <location>
        <begin position="294"/>
        <end position="389"/>
    </location>
</feature>
<feature type="region of interest" description="Disordered" evidence="1">
    <location>
        <begin position="244"/>
        <end position="267"/>
    </location>
</feature>